<evidence type="ECO:0000313" key="2">
    <source>
        <dbReference type="Proteomes" id="UP000548978"/>
    </source>
</evidence>
<dbReference type="AlphaFoldDB" id="A0A7W9E773"/>
<dbReference type="Proteomes" id="UP000548978">
    <property type="component" value="Unassembled WGS sequence"/>
</dbReference>
<keyword evidence="2" id="KW-1185">Reference proteome</keyword>
<accession>A0A7W9E773</accession>
<comment type="caution">
    <text evidence="1">The sequence shown here is derived from an EMBL/GenBank/DDBJ whole genome shotgun (WGS) entry which is preliminary data.</text>
</comment>
<dbReference type="OrthoDB" id="5786478at2"/>
<sequence>MILLTLFAGILAAFPGQPDDMGVCDVTELAQVRVEPLRLDGRRFCGEVEVRQLNDLLILMPPGTDLLTSENETIVLPHEWPERVPLHEGLYRIEGYIKVDPDCFDESKEQCVPIDRPVFFDVDLAEPRIR</sequence>
<reference evidence="1 2" key="1">
    <citation type="submission" date="2020-08" db="EMBL/GenBank/DDBJ databases">
        <title>Genomic Encyclopedia of Type Strains, Phase IV (KMG-IV): sequencing the most valuable type-strain genomes for metagenomic binning, comparative biology and taxonomic classification.</title>
        <authorList>
            <person name="Goeker M."/>
        </authorList>
    </citation>
    <scope>NUCLEOTIDE SEQUENCE [LARGE SCALE GENOMIC DNA]</scope>
    <source>
        <strain evidence="1 2">DSM 24448</strain>
    </source>
</reference>
<organism evidence="1 2">
    <name type="scientific">Brevundimonas halotolerans</name>
    <dbReference type="NCBI Taxonomy" id="69670"/>
    <lineage>
        <taxon>Bacteria</taxon>
        <taxon>Pseudomonadati</taxon>
        <taxon>Pseudomonadota</taxon>
        <taxon>Alphaproteobacteria</taxon>
        <taxon>Caulobacterales</taxon>
        <taxon>Caulobacteraceae</taxon>
        <taxon>Brevundimonas</taxon>
    </lineage>
</organism>
<evidence type="ECO:0000313" key="1">
    <source>
        <dbReference type="EMBL" id="MBB5659380.1"/>
    </source>
</evidence>
<gene>
    <name evidence="1" type="ORF">FHS65_000098</name>
</gene>
<proteinExistence type="predicted"/>
<name>A0A7W9E773_9CAUL</name>
<protein>
    <submittedName>
        <fullName evidence="1">Uncharacterized protein</fullName>
    </submittedName>
</protein>
<dbReference type="RefSeq" id="WP_123286394.1">
    <property type="nucleotide sequence ID" value="NZ_JACIJB010000001.1"/>
</dbReference>
<dbReference type="EMBL" id="JACIJB010000001">
    <property type="protein sequence ID" value="MBB5659380.1"/>
    <property type="molecule type" value="Genomic_DNA"/>
</dbReference>